<dbReference type="PANTHER" id="PTHR13011:SF0">
    <property type="entry name" value="GENERAL TRANSCRIPTION FACTOR IIF SUBUNIT 1"/>
    <property type="match status" value="1"/>
</dbReference>
<protein>
    <recommendedName>
        <fullName evidence="8">Transcription initiation factor IIF subunit alpha</fullName>
    </recommendedName>
</protein>
<dbReference type="SUPFAM" id="SSF50916">
    <property type="entry name" value="Rap30/74 interaction domains"/>
    <property type="match status" value="1"/>
</dbReference>
<feature type="region of interest" description="Disordered" evidence="9">
    <location>
        <begin position="408"/>
        <end position="536"/>
    </location>
</feature>
<feature type="compositionally biased region" description="Acidic residues" evidence="9">
    <location>
        <begin position="296"/>
        <end position="305"/>
    </location>
</feature>
<dbReference type="Gene3D" id="1.10.10.10">
    <property type="entry name" value="Winged helix-like DNA-binding domain superfamily/Winged helix DNA-binding domain"/>
    <property type="match status" value="1"/>
</dbReference>
<keyword evidence="6 8" id="KW-0539">Nucleus</keyword>
<evidence type="ECO:0000256" key="1">
    <source>
        <dbReference type="ARBA" id="ARBA00004123"/>
    </source>
</evidence>
<accession>A0AA88A9J1</accession>
<evidence type="ECO:0000256" key="5">
    <source>
        <dbReference type="ARBA" id="ARBA00023163"/>
    </source>
</evidence>
<evidence type="ECO:0000313" key="10">
    <source>
        <dbReference type="EMBL" id="GMN36456.1"/>
    </source>
</evidence>
<keyword evidence="4 8" id="KW-0238">DNA-binding</keyword>
<evidence type="ECO:0000256" key="3">
    <source>
        <dbReference type="ARBA" id="ARBA00023015"/>
    </source>
</evidence>
<dbReference type="InterPro" id="IPR036388">
    <property type="entry name" value="WH-like_DNA-bd_sf"/>
</dbReference>
<dbReference type="GO" id="GO:0001096">
    <property type="term" value="F:TFIIF-class transcription factor complex binding"/>
    <property type="evidence" value="ECO:0007669"/>
    <property type="project" value="TreeGrafter"/>
</dbReference>
<feature type="compositionally biased region" description="Low complexity" evidence="9">
    <location>
        <begin position="511"/>
        <end position="530"/>
    </location>
</feature>
<evidence type="ECO:0000256" key="8">
    <source>
        <dbReference type="RuleBase" id="RU366044"/>
    </source>
</evidence>
<dbReference type="GO" id="GO:0032968">
    <property type="term" value="P:positive regulation of transcription elongation by RNA polymerase II"/>
    <property type="evidence" value="ECO:0007669"/>
    <property type="project" value="InterPro"/>
</dbReference>
<evidence type="ECO:0000256" key="9">
    <source>
        <dbReference type="SAM" id="MobiDB-lite"/>
    </source>
</evidence>
<dbReference type="GO" id="GO:0016251">
    <property type="term" value="F:RNA polymerase II general transcription initiation factor activity"/>
    <property type="evidence" value="ECO:0007669"/>
    <property type="project" value="TreeGrafter"/>
</dbReference>
<dbReference type="GO" id="GO:0006367">
    <property type="term" value="P:transcription initiation at RNA polymerase II promoter"/>
    <property type="evidence" value="ECO:0007669"/>
    <property type="project" value="InterPro"/>
</dbReference>
<dbReference type="Pfam" id="PF05793">
    <property type="entry name" value="TFIIF_alpha"/>
    <property type="match status" value="2"/>
</dbReference>
<dbReference type="SUPFAM" id="SSF46785">
    <property type="entry name" value="Winged helix' DNA-binding domain"/>
    <property type="match status" value="1"/>
</dbReference>
<proteinExistence type="inferred from homology"/>
<keyword evidence="11" id="KW-1185">Reference proteome</keyword>
<evidence type="ECO:0000256" key="4">
    <source>
        <dbReference type="ARBA" id="ARBA00023125"/>
    </source>
</evidence>
<dbReference type="PANTHER" id="PTHR13011">
    <property type="entry name" value="TFIIF-ALPHA"/>
    <property type="match status" value="1"/>
</dbReference>
<gene>
    <name evidence="10" type="ORF">TIFTF001_006041</name>
</gene>
<comment type="subcellular location">
    <subcellularLocation>
        <location evidence="1 8">Nucleus</location>
    </subcellularLocation>
</comment>
<evidence type="ECO:0000256" key="6">
    <source>
        <dbReference type="ARBA" id="ARBA00023242"/>
    </source>
</evidence>
<dbReference type="AlphaFoldDB" id="A0AA88A9J1"/>
<keyword evidence="3 8" id="KW-0805">Transcription regulation</keyword>
<feature type="compositionally biased region" description="Low complexity" evidence="9">
    <location>
        <begin position="454"/>
        <end position="473"/>
    </location>
</feature>
<dbReference type="EMBL" id="BTGU01000006">
    <property type="protein sequence ID" value="GMN36456.1"/>
    <property type="molecule type" value="Genomic_DNA"/>
</dbReference>
<dbReference type="InterPro" id="IPR008851">
    <property type="entry name" value="TFIIF-alpha"/>
</dbReference>
<dbReference type="GO" id="GO:0003677">
    <property type="term" value="F:DNA binding"/>
    <property type="evidence" value="ECO:0007669"/>
    <property type="project" value="UniProtKB-KW"/>
</dbReference>
<organism evidence="10 11">
    <name type="scientific">Ficus carica</name>
    <name type="common">Common fig</name>
    <dbReference type="NCBI Taxonomy" id="3494"/>
    <lineage>
        <taxon>Eukaryota</taxon>
        <taxon>Viridiplantae</taxon>
        <taxon>Streptophyta</taxon>
        <taxon>Embryophyta</taxon>
        <taxon>Tracheophyta</taxon>
        <taxon>Spermatophyta</taxon>
        <taxon>Magnoliopsida</taxon>
        <taxon>eudicotyledons</taxon>
        <taxon>Gunneridae</taxon>
        <taxon>Pentapetalae</taxon>
        <taxon>rosids</taxon>
        <taxon>fabids</taxon>
        <taxon>Rosales</taxon>
        <taxon>Moraceae</taxon>
        <taxon>Ficeae</taxon>
        <taxon>Ficus</taxon>
    </lineage>
</organism>
<feature type="compositionally biased region" description="Acidic residues" evidence="9">
    <location>
        <begin position="344"/>
        <end position="357"/>
    </location>
</feature>
<feature type="compositionally biased region" description="Basic and acidic residues" evidence="9">
    <location>
        <begin position="228"/>
        <end position="238"/>
    </location>
</feature>
<reference evidence="10" key="1">
    <citation type="submission" date="2023-07" db="EMBL/GenBank/DDBJ databases">
        <title>draft genome sequence of fig (Ficus carica).</title>
        <authorList>
            <person name="Takahashi T."/>
            <person name="Nishimura K."/>
        </authorList>
    </citation>
    <scope>NUCLEOTIDE SEQUENCE</scope>
</reference>
<evidence type="ECO:0000256" key="2">
    <source>
        <dbReference type="ARBA" id="ARBA00005249"/>
    </source>
</evidence>
<dbReference type="Proteomes" id="UP001187192">
    <property type="component" value="Unassembled WGS sequence"/>
</dbReference>
<feature type="compositionally biased region" description="Acidic residues" evidence="9">
    <location>
        <begin position="315"/>
        <end position="330"/>
    </location>
</feature>
<comment type="function">
    <text evidence="7 8">TFIIF is a general transcription initiation factor that binds to RNA polymerase II and helps to recruit it to the initiation complex in collaboration with TFIIB. It promotes transcription elongation.</text>
</comment>
<evidence type="ECO:0000313" key="11">
    <source>
        <dbReference type="Proteomes" id="UP001187192"/>
    </source>
</evidence>
<evidence type="ECO:0000256" key="7">
    <source>
        <dbReference type="ARBA" id="ARBA00025232"/>
    </source>
</evidence>
<comment type="similarity">
    <text evidence="2 8">Belongs to the TFIIF alpha subunit family.</text>
</comment>
<dbReference type="InterPro" id="IPR011039">
    <property type="entry name" value="TFIIF_interaction"/>
</dbReference>
<dbReference type="GO" id="GO:0005674">
    <property type="term" value="C:transcription factor TFIIF complex"/>
    <property type="evidence" value="ECO:0007669"/>
    <property type="project" value="TreeGrafter"/>
</dbReference>
<dbReference type="InterPro" id="IPR036390">
    <property type="entry name" value="WH_DNA-bd_sf"/>
</dbReference>
<feature type="region of interest" description="Disordered" evidence="9">
    <location>
        <begin position="223"/>
        <end position="366"/>
    </location>
</feature>
<feature type="compositionally biased region" description="Basic and acidic residues" evidence="9">
    <location>
        <begin position="441"/>
        <end position="450"/>
    </location>
</feature>
<name>A0AA88A9J1_FICCA</name>
<sequence length="592" mass="64725">MSMDLILKPSCSGCGSTTDLYGSNCKHLTLCLTCGKTMAEKHGKCYDCGATVTRLIRVRFLLLSSSYVSLTCLYGAKLAEYNVRASTSNDKNYFIGRFVTGLPNFSRKKGAENSWSLQKDGLQGRQLTDALRDKYKNRPWLLEDETGQYQFQGQLEGAQSATYYLLVMQGKEFVAIPAGSWYNFNKVAQYKQLTLEEAEEKMKNRKKTADGYQRWMMKAANNGPAAFGEKDNFDDKDTGTAGGRGRKKASAEEGEGNVSDKGEEDEEEEAARKNKLGLNKRGGDDDDEEGPRGDDLDLDDDDIEKGDDWEHEEIFTDDDEAVGNDPEEREDLAPEVPAPPEIKQDEDDEDEDNEEEGGLSKSGKELKKLLGRAGGLNDSDADDDDDDEDYDLDLRQTGAFAAFLKGVSKANLAPPLTSTWSSMKDYCMDDDIGISPSVAPKQKDAVKEEPAENSPAKPTPAAAAKGTSTTSKSAKGKRKLNGEDVKPSTVAPPKKEQKTSEPAPPSKSNVPPKGTPSSSSKAAGTSSAGPVTEEEIRAVLMQKTPVTTQDLVAKFKARLRTPADKNAFAEILRRISKIQKTNGSNFVVLRDK</sequence>
<comment type="caution">
    <text evidence="10">The sequence shown here is derived from an EMBL/GenBank/DDBJ whole genome shotgun (WGS) entry which is preliminary data.</text>
</comment>
<keyword evidence="5 8" id="KW-0804">Transcription</keyword>